<organism evidence="1 2">
    <name type="scientific">Rhizobium dioscoreae</name>
    <dbReference type="NCBI Taxonomy" id="2653122"/>
    <lineage>
        <taxon>Bacteria</taxon>
        <taxon>Pseudomonadati</taxon>
        <taxon>Pseudomonadota</taxon>
        <taxon>Alphaproteobacteria</taxon>
        <taxon>Hyphomicrobiales</taxon>
        <taxon>Rhizobiaceae</taxon>
        <taxon>Rhizobium/Agrobacterium group</taxon>
        <taxon>Rhizobium</taxon>
    </lineage>
</organism>
<evidence type="ECO:0000313" key="2">
    <source>
        <dbReference type="Proteomes" id="UP000390335"/>
    </source>
</evidence>
<dbReference type="Gene3D" id="3.40.50.2300">
    <property type="match status" value="1"/>
</dbReference>
<dbReference type="SUPFAM" id="SSF53822">
    <property type="entry name" value="Periplasmic binding protein-like I"/>
    <property type="match status" value="1"/>
</dbReference>
<reference evidence="1 2" key="1">
    <citation type="journal article" date="2020" name="Genome Biol. Evol.">
        <title>Rhizobium dioscoreae sp. nov., a plant growth-promoting bacterium isolated from yam (Dioscorea species).</title>
        <authorList>
            <person name="Ouyabe M."/>
            <person name="Tanaka N."/>
            <person name="Shiwa Y."/>
            <person name="Fujita N."/>
            <person name="Kikuno H."/>
            <person name="Babil P."/>
            <person name="Shiwachi H."/>
        </authorList>
    </citation>
    <scope>NUCLEOTIDE SEQUENCE [LARGE SCALE GENOMIC DNA]</scope>
    <source>
        <strain evidence="1 2">S-93</strain>
    </source>
</reference>
<evidence type="ECO:0000313" key="1">
    <source>
        <dbReference type="EMBL" id="GES53465.1"/>
    </source>
</evidence>
<proteinExistence type="predicted"/>
<gene>
    <name evidence="1" type="ORF">RsS93_60790</name>
</gene>
<dbReference type="Proteomes" id="UP000390335">
    <property type="component" value="Unassembled WGS sequence"/>
</dbReference>
<name>A0ABQ0ZCZ9_9HYPH</name>
<keyword evidence="2" id="KW-1185">Reference proteome</keyword>
<protein>
    <recommendedName>
        <fullName evidence="3">LacI family transcriptional regulator</fullName>
    </recommendedName>
</protein>
<comment type="caution">
    <text evidence="1">The sequence shown here is derived from an EMBL/GenBank/DDBJ whole genome shotgun (WGS) entry which is preliminary data.</text>
</comment>
<accession>A0ABQ0ZCZ9</accession>
<sequence length="152" mass="16783">MLDSSITVHRTFVEESEPEKFAAHVADSSIRRHGLIVAVEVMTQALRRCSDIIGIYNAGGANLGVGSVLQRFQERQGRDCVWIGHELNDETRRFIASGLMTLVLDQAPETQARRALDTILSRMGIIDVPVSQEPVPFLTYTTENVGPASSHH</sequence>
<dbReference type="InterPro" id="IPR028082">
    <property type="entry name" value="Peripla_BP_I"/>
</dbReference>
<dbReference type="EMBL" id="BLAJ01000018">
    <property type="protein sequence ID" value="GES53465.1"/>
    <property type="molecule type" value="Genomic_DNA"/>
</dbReference>
<evidence type="ECO:0008006" key="3">
    <source>
        <dbReference type="Google" id="ProtNLM"/>
    </source>
</evidence>